<organism evidence="1 2">
    <name type="scientific">Rhabditophanes sp. KR3021</name>
    <dbReference type="NCBI Taxonomy" id="114890"/>
    <lineage>
        <taxon>Eukaryota</taxon>
        <taxon>Metazoa</taxon>
        <taxon>Ecdysozoa</taxon>
        <taxon>Nematoda</taxon>
        <taxon>Chromadorea</taxon>
        <taxon>Rhabditida</taxon>
        <taxon>Tylenchina</taxon>
        <taxon>Panagrolaimomorpha</taxon>
        <taxon>Strongyloidoidea</taxon>
        <taxon>Alloionematidae</taxon>
        <taxon>Rhabditophanes</taxon>
    </lineage>
</organism>
<protein>
    <submittedName>
        <fullName evidence="2">Ig-like domain-containing protein</fullName>
    </submittedName>
</protein>
<dbReference type="Proteomes" id="UP000095286">
    <property type="component" value="Unplaced"/>
</dbReference>
<sequence>MNDLYYSGELLELLSDSVPIEDVKPTINVTSDEIKDFIESREHLECIISVRSMLVAQKSYQNEKRFLCPPPTIELLNDEGWTNFAAKFASQLRRGNIIYAGGDNNQNNEFLKSVEETYYQEATEFTGVAYFAQNKQGPVFRIIFGGPTKIGILKHLFITDASKCRRTQVAADMRFCCGQFIGSFKSGVLNVISKPSKKVCRLSKQCQFVNIKSGFDIALFSRMRTMMSQCKYVDFVGGDFVASTEKWGCLEIYLVDEEYVDVDPSKFQYKEGILHYGDIVKIVASESGVSLPEVKILKAGKNIVDDACLADRLEPICQMHKVCFQLTSDRTKFLSLESNLVNISNAIPQEDGTLKVGIFNIFQIVTVIDNKSTFYCSRDVPALGVTPLPRIKDIIKVGAGPSFRLEITGENFSPNLTFWFGDFRVETMHKSNQLITATLTEKEFNHAAFRAREKDRCVYISRDDGVIYPSDFILEM</sequence>
<dbReference type="WBParaSite" id="RSKR_0000518400.1">
    <property type="protein sequence ID" value="RSKR_0000518400.1"/>
    <property type="gene ID" value="RSKR_0000518400"/>
</dbReference>
<name>A0AC35TWW2_9BILA</name>
<evidence type="ECO:0000313" key="2">
    <source>
        <dbReference type="WBParaSite" id="RSKR_0000518400.1"/>
    </source>
</evidence>
<accession>A0AC35TWW2</accession>
<proteinExistence type="predicted"/>
<reference evidence="2" key="1">
    <citation type="submission" date="2016-11" db="UniProtKB">
        <authorList>
            <consortium name="WormBaseParasite"/>
        </authorList>
    </citation>
    <scope>IDENTIFICATION</scope>
    <source>
        <strain evidence="2">KR3021</strain>
    </source>
</reference>
<evidence type="ECO:0000313" key="1">
    <source>
        <dbReference type="Proteomes" id="UP000095286"/>
    </source>
</evidence>